<feature type="region of interest" description="Disordered" evidence="1">
    <location>
        <begin position="1"/>
        <end position="69"/>
    </location>
</feature>
<gene>
    <name evidence="2" type="ORF">AArcSt11_11600</name>
</gene>
<evidence type="ECO:0000256" key="1">
    <source>
        <dbReference type="SAM" id="MobiDB-lite"/>
    </source>
</evidence>
<accession>A0AAE3FRH2</accession>
<feature type="compositionally biased region" description="Basic and acidic residues" evidence="1">
    <location>
        <begin position="43"/>
        <end position="55"/>
    </location>
</feature>
<sequence>MGVLDRLQSWLGIGSEAEETNEADKDDESESSDPTGLDPDNVTEVRTESSDDAAEKLQNMTADDDREEP</sequence>
<organism evidence="2 3">
    <name type="scientific">Natranaeroarchaeum aerophilus</name>
    <dbReference type="NCBI Taxonomy" id="2917711"/>
    <lineage>
        <taxon>Archaea</taxon>
        <taxon>Methanobacteriati</taxon>
        <taxon>Methanobacteriota</taxon>
        <taxon>Stenosarchaea group</taxon>
        <taxon>Halobacteria</taxon>
        <taxon>Halobacteriales</taxon>
        <taxon>Natronoarchaeaceae</taxon>
        <taxon>Natranaeroarchaeum</taxon>
    </lineage>
</organism>
<dbReference type="Proteomes" id="UP001202674">
    <property type="component" value="Unassembled WGS sequence"/>
</dbReference>
<proteinExistence type="predicted"/>
<comment type="caution">
    <text evidence="2">The sequence shown here is derived from an EMBL/GenBank/DDBJ whole genome shotgun (WGS) entry which is preliminary data.</text>
</comment>
<feature type="compositionally biased region" description="Acidic residues" evidence="1">
    <location>
        <begin position="16"/>
        <end position="31"/>
    </location>
</feature>
<name>A0AAE3FRH2_9EURY</name>
<dbReference type="RefSeq" id="WP_250597230.1">
    <property type="nucleotide sequence ID" value="NZ_JAKRVY010000006.1"/>
</dbReference>
<protein>
    <submittedName>
        <fullName evidence="2">Uncharacterized protein</fullName>
    </submittedName>
</protein>
<reference evidence="2 3" key="1">
    <citation type="journal article" date="2022" name="Syst. Appl. Microbiol.">
        <title>Natronocalculus amylovorans gen. nov., sp. nov., and Natranaeroarchaeum aerophilus sp. nov., dominant culturable amylolytic natronoarchaea from hypersaline soda lakes in southwestern Siberia.</title>
        <authorList>
            <person name="Sorokin D.Y."/>
            <person name="Elcheninov A.G."/>
            <person name="Khizhniak T.V."/>
            <person name="Koenen M."/>
            <person name="Bale N.J."/>
            <person name="Damste J.S.S."/>
            <person name="Kublanov I.V."/>
        </authorList>
    </citation>
    <scope>NUCLEOTIDE SEQUENCE [LARGE SCALE GENOMIC DNA]</scope>
    <source>
        <strain evidence="2 3">AArc-St1-1</strain>
    </source>
</reference>
<evidence type="ECO:0000313" key="2">
    <source>
        <dbReference type="EMBL" id="MCL9814297.1"/>
    </source>
</evidence>
<evidence type="ECO:0000313" key="3">
    <source>
        <dbReference type="Proteomes" id="UP001202674"/>
    </source>
</evidence>
<dbReference type="EMBL" id="JAKRVY010000006">
    <property type="protein sequence ID" value="MCL9814297.1"/>
    <property type="molecule type" value="Genomic_DNA"/>
</dbReference>
<dbReference type="AlphaFoldDB" id="A0AAE3FRH2"/>
<keyword evidence="3" id="KW-1185">Reference proteome</keyword>